<evidence type="ECO:0000256" key="1">
    <source>
        <dbReference type="SAM" id="MobiDB-lite"/>
    </source>
</evidence>
<comment type="caution">
    <text evidence="3">The sequence shown here is derived from an EMBL/GenBank/DDBJ whole genome shotgun (WGS) entry which is preliminary data.</text>
</comment>
<feature type="region of interest" description="Disordered" evidence="1">
    <location>
        <begin position="110"/>
        <end position="225"/>
    </location>
</feature>
<feature type="compositionally biased region" description="Basic residues" evidence="1">
    <location>
        <begin position="331"/>
        <end position="343"/>
    </location>
</feature>
<dbReference type="OrthoDB" id="48009at2759"/>
<feature type="region of interest" description="Disordered" evidence="1">
    <location>
        <begin position="1"/>
        <end position="98"/>
    </location>
</feature>
<dbReference type="Pfam" id="PF20710">
    <property type="entry name" value="DUF6824"/>
    <property type="match status" value="1"/>
</dbReference>
<protein>
    <recommendedName>
        <fullName evidence="2">DUF6824 domain-containing protein</fullName>
    </recommendedName>
</protein>
<feature type="compositionally biased region" description="Basic residues" evidence="1">
    <location>
        <begin position="85"/>
        <end position="94"/>
    </location>
</feature>
<feature type="region of interest" description="Disordered" evidence="1">
    <location>
        <begin position="482"/>
        <end position="596"/>
    </location>
</feature>
<gene>
    <name evidence="3" type="ORF">FisN_13Lh222</name>
</gene>
<dbReference type="Proteomes" id="UP000198406">
    <property type="component" value="Unassembled WGS sequence"/>
</dbReference>
<accession>A0A1Z5KMC6</accession>
<evidence type="ECO:0000313" key="3">
    <source>
        <dbReference type="EMBL" id="GAX27222.1"/>
    </source>
</evidence>
<organism evidence="3 4">
    <name type="scientific">Fistulifera solaris</name>
    <name type="common">Oleaginous diatom</name>
    <dbReference type="NCBI Taxonomy" id="1519565"/>
    <lineage>
        <taxon>Eukaryota</taxon>
        <taxon>Sar</taxon>
        <taxon>Stramenopiles</taxon>
        <taxon>Ochrophyta</taxon>
        <taxon>Bacillariophyta</taxon>
        <taxon>Bacillariophyceae</taxon>
        <taxon>Bacillariophycidae</taxon>
        <taxon>Naviculales</taxon>
        <taxon>Naviculaceae</taxon>
        <taxon>Fistulifera</taxon>
    </lineage>
</organism>
<dbReference type="InParanoid" id="A0A1Z5KMC6"/>
<feature type="compositionally biased region" description="Low complexity" evidence="1">
    <location>
        <begin position="38"/>
        <end position="54"/>
    </location>
</feature>
<evidence type="ECO:0000259" key="2">
    <source>
        <dbReference type="Pfam" id="PF20710"/>
    </source>
</evidence>
<feature type="domain" description="DUF6824" evidence="2">
    <location>
        <begin position="393"/>
        <end position="476"/>
    </location>
</feature>
<evidence type="ECO:0000313" key="4">
    <source>
        <dbReference type="Proteomes" id="UP000198406"/>
    </source>
</evidence>
<keyword evidence="4" id="KW-1185">Reference proteome</keyword>
<feature type="compositionally biased region" description="Low complexity" evidence="1">
    <location>
        <begin position="499"/>
        <end position="511"/>
    </location>
</feature>
<feature type="compositionally biased region" description="Basic and acidic residues" evidence="1">
    <location>
        <begin position="14"/>
        <end position="37"/>
    </location>
</feature>
<proteinExistence type="predicted"/>
<dbReference type="InterPro" id="IPR049227">
    <property type="entry name" value="DUF6824"/>
</dbReference>
<feature type="compositionally biased region" description="Basic and acidic residues" evidence="1">
    <location>
        <begin position="531"/>
        <end position="545"/>
    </location>
</feature>
<dbReference type="EMBL" id="BDSP01000253">
    <property type="protein sequence ID" value="GAX27222.1"/>
    <property type="molecule type" value="Genomic_DNA"/>
</dbReference>
<dbReference type="AlphaFoldDB" id="A0A1Z5KMC6"/>
<reference evidence="3 4" key="1">
    <citation type="journal article" date="2015" name="Plant Cell">
        <title>Oil accumulation by the oleaginous diatom Fistulifera solaris as revealed by the genome and transcriptome.</title>
        <authorList>
            <person name="Tanaka T."/>
            <person name="Maeda Y."/>
            <person name="Veluchamy A."/>
            <person name="Tanaka M."/>
            <person name="Abida H."/>
            <person name="Marechal E."/>
            <person name="Bowler C."/>
            <person name="Muto M."/>
            <person name="Sunaga Y."/>
            <person name="Tanaka M."/>
            <person name="Yoshino T."/>
            <person name="Taniguchi T."/>
            <person name="Fukuda Y."/>
            <person name="Nemoto M."/>
            <person name="Matsumoto M."/>
            <person name="Wong P.S."/>
            <person name="Aburatani S."/>
            <person name="Fujibuchi W."/>
        </authorList>
    </citation>
    <scope>NUCLEOTIDE SEQUENCE [LARGE SCALE GENOMIC DNA]</scope>
    <source>
        <strain evidence="3 4">JPCC DA0580</strain>
    </source>
</reference>
<feature type="region of interest" description="Disordered" evidence="1">
    <location>
        <begin position="319"/>
        <end position="346"/>
    </location>
</feature>
<sequence>MPSDLKVDAPCPVEKPERVPSRDEGGDLSEMKIDKTPSRSSASEESVEVVLGESGNAAVVAETPQRPRHPQDQSIFRYPQPVRPRAMRTPHGHSYHPQYPYMHGSGSWGYHHPGDYPPPPSSRYPMAGSNPSASFENQYHHTPYYSPHVRYPPQAYPSEDVNVVSPNHRGEYRPPTTPRPRHGSSSQPRYQYPPTSPVSRPGKPTSAPRMRNYAMRRGDSSYSRRQTPVVAASFDSEAHNRSLDPYHQYYGGTSWGSFDSASPPHFDDHRYYGMPPPEAAYSSYAYSPHPAYPSESFPPSEPYMHMPPSFGYSFDDEEHHQEYDHRPGYQHPKHMAPKSRKTPVNRSTADRQAVLPKAAVEVDFDVADPPMEPITPPSDNAVCDSMGEVNSFDVILGRGGGTNSQVGNRRFRQLVQDFQPIYLLAKRKEKPLLARTIVLIIRKRGGRFLKKNEETGELFEVGDTKAEAKTSQALREGLDVRATRSAVNEANKKKKKKTPSSPGSSNSDESPTNSPKIRKAPESPPVLPELQGEKEPDSPHSQDSFRKRRRTRSNDQFFPDFCPPRADLGRTSPSLADDDGVLEMPATPQGKSSNFRDVHFETCNDSIPSRGCAGIAMDLVTGAATGSFCLAPAGWRP</sequence>
<name>A0A1Z5KMC6_FISSO</name>